<dbReference type="InterPro" id="IPR005123">
    <property type="entry name" value="Oxoglu/Fe-dep_dioxygenase_dom"/>
</dbReference>
<keyword evidence="2 3" id="KW-0408">Iron</keyword>
<evidence type="ECO:0000256" key="1">
    <source>
        <dbReference type="ARBA" id="ARBA00022723"/>
    </source>
</evidence>
<dbReference type="InterPro" id="IPR050231">
    <property type="entry name" value="Iron_ascorbate_oxido_reductase"/>
</dbReference>
<dbReference type="Pfam" id="PF14226">
    <property type="entry name" value="DIOX_N"/>
    <property type="match status" value="1"/>
</dbReference>
<evidence type="ECO:0000256" key="3">
    <source>
        <dbReference type="RuleBase" id="RU003682"/>
    </source>
</evidence>
<accession>A0A438FVG4</accession>
<keyword evidence="3" id="KW-0560">Oxidoreductase</keyword>
<reference evidence="5 6" key="1">
    <citation type="journal article" date="2018" name="PLoS Genet.">
        <title>Population sequencing reveals clonal diversity and ancestral inbreeding in the grapevine cultivar Chardonnay.</title>
        <authorList>
            <person name="Roach M.J."/>
            <person name="Johnson D.L."/>
            <person name="Bohlmann J."/>
            <person name="van Vuuren H.J."/>
            <person name="Jones S.J."/>
            <person name="Pretorius I.S."/>
            <person name="Schmidt S.A."/>
            <person name="Borneman A.R."/>
        </authorList>
    </citation>
    <scope>NUCLEOTIDE SEQUENCE [LARGE SCALE GENOMIC DNA]</scope>
    <source>
        <strain evidence="6">cv. Chardonnay</strain>
        <tissue evidence="5">Leaf</tissue>
    </source>
</reference>
<evidence type="ECO:0000313" key="6">
    <source>
        <dbReference type="Proteomes" id="UP000288805"/>
    </source>
</evidence>
<dbReference type="Pfam" id="PF03171">
    <property type="entry name" value="2OG-FeII_Oxy"/>
    <property type="match status" value="1"/>
</dbReference>
<comment type="caution">
    <text evidence="5">The sequence shown here is derived from an EMBL/GenBank/DDBJ whole genome shotgun (WGS) entry which is preliminary data.</text>
</comment>
<name>A0A438FVG4_VITVI</name>
<gene>
    <name evidence="5" type="primary">GA2OX1_1</name>
    <name evidence="5" type="ORF">CK203_056772</name>
</gene>
<dbReference type="PANTHER" id="PTHR47990">
    <property type="entry name" value="2-OXOGLUTARATE (2OG) AND FE(II)-DEPENDENT OXYGENASE SUPERFAMILY PROTEIN-RELATED"/>
    <property type="match status" value="1"/>
</dbReference>
<keyword evidence="1 3" id="KW-0479">Metal-binding</keyword>
<dbReference type="EMBL" id="QGNW01000728">
    <property type="protein sequence ID" value="RVW63935.1"/>
    <property type="molecule type" value="Genomic_DNA"/>
</dbReference>
<keyword evidence="5" id="KW-0223">Dioxygenase</keyword>
<dbReference type="SUPFAM" id="SSF51197">
    <property type="entry name" value="Clavaminate synthase-like"/>
    <property type="match status" value="2"/>
</dbReference>
<evidence type="ECO:0000256" key="2">
    <source>
        <dbReference type="ARBA" id="ARBA00023004"/>
    </source>
</evidence>
<dbReference type="GO" id="GO:0051213">
    <property type="term" value="F:dioxygenase activity"/>
    <property type="evidence" value="ECO:0007669"/>
    <property type="project" value="UniProtKB-KW"/>
</dbReference>
<organism evidence="5 6">
    <name type="scientific">Vitis vinifera</name>
    <name type="common">Grape</name>
    <dbReference type="NCBI Taxonomy" id="29760"/>
    <lineage>
        <taxon>Eukaryota</taxon>
        <taxon>Viridiplantae</taxon>
        <taxon>Streptophyta</taxon>
        <taxon>Embryophyta</taxon>
        <taxon>Tracheophyta</taxon>
        <taxon>Spermatophyta</taxon>
        <taxon>Magnoliopsida</taxon>
        <taxon>eudicotyledons</taxon>
        <taxon>Gunneridae</taxon>
        <taxon>Pentapetalae</taxon>
        <taxon>rosids</taxon>
        <taxon>Vitales</taxon>
        <taxon>Vitaceae</taxon>
        <taxon>Viteae</taxon>
        <taxon>Vitis</taxon>
    </lineage>
</organism>
<dbReference type="InterPro" id="IPR027443">
    <property type="entry name" value="IPNS-like_sf"/>
</dbReference>
<sequence length="348" mass="39465">MVVLSKPTIADFPPIINCKSTTLFPVIPTVDLSEPDSKHLVVKSCEEFGFFKVINHGIPLELISRLETEVIEFFSLSLSEKQKAGPPDPFGYGNRSIGPNGDVGWVEYLLLTMNQERQFSETCNNFWQIPRKAVMACELLELMADGLRIKPRNVFSKLLMDEQSDSVFRLNHYPPCSELQASNGKNMIGFGEHTDPQIISVLRSNNTSGLQISLGNGSWISVPPDANSFFINVTKGWNIILFKEKNRNNSALQVKFFNVYFIYLLQVMTNGRFKSVRHRVLANSIKSRISMIYFGGPPLNEKIAPLPSLVEGKESLYKEFTWFEYKRSAYKSRLGDNRLSQFERTAAT</sequence>
<proteinExistence type="inferred from homology"/>
<dbReference type="Gene3D" id="2.60.120.330">
    <property type="entry name" value="B-lactam Antibiotic, Isopenicillin N Synthase, Chain"/>
    <property type="match status" value="1"/>
</dbReference>
<dbReference type="Proteomes" id="UP000288805">
    <property type="component" value="Unassembled WGS sequence"/>
</dbReference>
<dbReference type="AlphaFoldDB" id="A0A438FVG4"/>
<protein>
    <submittedName>
        <fullName evidence="5">Gibberellin 2-beta-dioxygenase 1</fullName>
    </submittedName>
</protein>
<feature type="domain" description="Fe2OG dioxygenase" evidence="4">
    <location>
        <begin position="163"/>
        <end position="297"/>
    </location>
</feature>
<evidence type="ECO:0000313" key="5">
    <source>
        <dbReference type="EMBL" id="RVW63935.1"/>
    </source>
</evidence>
<dbReference type="InterPro" id="IPR044861">
    <property type="entry name" value="IPNS-like_FE2OG_OXY"/>
</dbReference>
<evidence type="ECO:0000259" key="4">
    <source>
        <dbReference type="PROSITE" id="PS51471"/>
    </source>
</evidence>
<dbReference type="GO" id="GO:0046872">
    <property type="term" value="F:metal ion binding"/>
    <property type="evidence" value="ECO:0007669"/>
    <property type="project" value="UniProtKB-KW"/>
</dbReference>
<comment type="similarity">
    <text evidence="3">Belongs to the iron/ascorbate-dependent oxidoreductase family.</text>
</comment>
<dbReference type="PROSITE" id="PS51471">
    <property type="entry name" value="FE2OG_OXY"/>
    <property type="match status" value="1"/>
</dbReference>
<dbReference type="InterPro" id="IPR026992">
    <property type="entry name" value="DIOX_N"/>
</dbReference>